<gene>
    <name evidence="3" type="ORF">U6N30_27840</name>
</gene>
<keyword evidence="1" id="KW-0472">Membrane</keyword>
<evidence type="ECO:0000313" key="4">
    <source>
        <dbReference type="Proteomes" id="UP001324287"/>
    </source>
</evidence>
<keyword evidence="1" id="KW-0812">Transmembrane</keyword>
<evidence type="ECO:0000313" key="3">
    <source>
        <dbReference type="EMBL" id="WRL63484.1"/>
    </source>
</evidence>
<feature type="transmembrane region" description="Helical" evidence="1">
    <location>
        <begin position="33"/>
        <end position="54"/>
    </location>
</feature>
<proteinExistence type="predicted"/>
<feature type="transmembrane region" description="Helical" evidence="1">
    <location>
        <begin position="110"/>
        <end position="128"/>
    </location>
</feature>
<dbReference type="EMBL" id="CP141261">
    <property type="protein sequence ID" value="WRL63484.1"/>
    <property type="molecule type" value="Genomic_DNA"/>
</dbReference>
<dbReference type="Proteomes" id="UP001324287">
    <property type="component" value="Chromosome"/>
</dbReference>
<organism evidence="3 4">
    <name type="scientific">Blastococcus brunescens</name>
    <dbReference type="NCBI Taxonomy" id="1564165"/>
    <lineage>
        <taxon>Bacteria</taxon>
        <taxon>Bacillati</taxon>
        <taxon>Actinomycetota</taxon>
        <taxon>Actinomycetes</taxon>
        <taxon>Geodermatophilales</taxon>
        <taxon>Geodermatophilaceae</taxon>
        <taxon>Blastococcus</taxon>
    </lineage>
</organism>
<keyword evidence="1" id="KW-1133">Transmembrane helix</keyword>
<dbReference type="RefSeq" id="WP_324274819.1">
    <property type="nucleotide sequence ID" value="NZ_CP141261.1"/>
</dbReference>
<name>A0ABZ1B2A9_9ACTN</name>
<evidence type="ECO:0000256" key="2">
    <source>
        <dbReference type="SAM" id="SignalP"/>
    </source>
</evidence>
<keyword evidence="2" id="KW-0732">Signal</keyword>
<protein>
    <submittedName>
        <fullName evidence="3">Uncharacterized protein</fullName>
    </submittedName>
</protein>
<feature type="transmembrane region" description="Helical" evidence="1">
    <location>
        <begin position="75"/>
        <end position="98"/>
    </location>
</feature>
<reference evidence="3 4" key="1">
    <citation type="submission" date="2023-12" db="EMBL/GenBank/DDBJ databases">
        <title>Blastococcus brunescens sp. nov., an actonobacterium isolated from sandstone collected in sahara desert.</title>
        <authorList>
            <person name="Gtari M."/>
            <person name="Ghodhbane F."/>
        </authorList>
    </citation>
    <scope>NUCLEOTIDE SEQUENCE [LARGE SCALE GENOMIC DNA]</scope>
    <source>
        <strain evidence="3 4">BMG 8361</strain>
    </source>
</reference>
<feature type="chain" id="PRO_5047235625" evidence="2">
    <location>
        <begin position="24"/>
        <end position="134"/>
    </location>
</feature>
<sequence>MVLRHLAAASTALVLAAAIGVLAGTFGDDQFWLRAVVFGGCTLAPAYGLGWLVFLSGHTGPDPVARPEETVEHDWFQRSAAGAFLDLVVVAGLGATALAVTGLRIDALDVLTALIVLAFADVAARFTVLRRRDA</sequence>
<evidence type="ECO:0000256" key="1">
    <source>
        <dbReference type="SAM" id="Phobius"/>
    </source>
</evidence>
<accession>A0ABZ1B2A9</accession>
<feature type="signal peptide" evidence="2">
    <location>
        <begin position="1"/>
        <end position="23"/>
    </location>
</feature>
<keyword evidence="4" id="KW-1185">Reference proteome</keyword>